<accession>F1A3X7</accession>
<dbReference type="GO" id="GO:0031127">
    <property type="term" value="F:alpha-(1,2)-fucosyltransferase activity"/>
    <property type="evidence" value="ECO:0007669"/>
    <property type="project" value="EnsemblProtists"/>
</dbReference>
<name>F1A3X7_DICPU</name>
<dbReference type="RefSeq" id="XP_003294371.1">
    <property type="nucleotide sequence ID" value="XM_003294323.1"/>
</dbReference>
<organism evidence="2 3">
    <name type="scientific">Dictyostelium purpureum</name>
    <name type="common">Slime mold</name>
    <dbReference type="NCBI Taxonomy" id="5786"/>
    <lineage>
        <taxon>Eukaryota</taxon>
        <taxon>Amoebozoa</taxon>
        <taxon>Evosea</taxon>
        <taxon>Eumycetozoa</taxon>
        <taxon>Dictyostelia</taxon>
        <taxon>Dictyosteliales</taxon>
        <taxon>Dictyosteliaceae</taxon>
        <taxon>Dictyostelium</taxon>
    </lineage>
</organism>
<dbReference type="Gene3D" id="3.90.550.10">
    <property type="entry name" value="Spore Coat Polysaccharide Biosynthesis Protein SpsA, Chain A"/>
    <property type="match status" value="1"/>
</dbReference>
<dbReference type="PANTHER" id="PTHR22916">
    <property type="entry name" value="GLYCOSYLTRANSFERASE"/>
    <property type="match status" value="1"/>
</dbReference>
<dbReference type="KEGG" id="dpp:DICPUDRAFT_159362"/>
<reference evidence="3" key="1">
    <citation type="journal article" date="2011" name="Genome Biol.">
        <title>Comparative genomics of the social amoebae Dictyostelium discoideum and Dictyostelium purpureum.</title>
        <authorList>
            <consortium name="US DOE Joint Genome Institute (JGI-PGF)"/>
            <person name="Sucgang R."/>
            <person name="Kuo A."/>
            <person name="Tian X."/>
            <person name="Salerno W."/>
            <person name="Parikh A."/>
            <person name="Feasley C.L."/>
            <person name="Dalin E."/>
            <person name="Tu H."/>
            <person name="Huang E."/>
            <person name="Barry K."/>
            <person name="Lindquist E."/>
            <person name="Shapiro H."/>
            <person name="Bruce D."/>
            <person name="Schmutz J."/>
            <person name="Salamov A."/>
            <person name="Fey P."/>
            <person name="Gaudet P."/>
            <person name="Anjard C."/>
            <person name="Babu M.M."/>
            <person name="Basu S."/>
            <person name="Bushmanova Y."/>
            <person name="van der Wel H."/>
            <person name="Katoh-Kurasawa M."/>
            <person name="Dinh C."/>
            <person name="Coutinho P.M."/>
            <person name="Saito T."/>
            <person name="Elias M."/>
            <person name="Schaap P."/>
            <person name="Kay R.R."/>
            <person name="Henrissat B."/>
            <person name="Eichinger L."/>
            <person name="Rivero F."/>
            <person name="Putnam N.H."/>
            <person name="West C.M."/>
            <person name="Loomis W.F."/>
            <person name="Chisholm R.L."/>
            <person name="Shaulsky G."/>
            <person name="Strassmann J.E."/>
            <person name="Queller D.C."/>
            <person name="Kuspa A."/>
            <person name="Grigoriev I.V."/>
        </authorList>
    </citation>
    <scope>NUCLEOTIDE SEQUENCE [LARGE SCALE GENOMIC DNA]</scope>
    <source>
        <strain evidence="3">QSDP1</strain>
    </source>
</reference>
<dbReference type="STRING" id="5786.F1A3X7"/>
<dbReference type="PANTHER" id="PTHR22916:SF69">
    <property type="entry name" value="BIFUNCTIONAL GLYCOSYLTRANSFERASE PGTA"/>
    <property type="match status" value="1"/>
</dbReference>
<dbReference type="InterPro" id="IPR029044">
    <property type="entry name" value="Nucleotide-diphossugar_trans"/>
</dbReference>
<dbReference type="SUPFAM" id="SSF53448">
    <property type="entry name" value="Nucleotide-diphospho-sugar transferases"/>
    <property type="match status" value="1"/>
</dbReference>
<evidence type="ECO:0000313" key="3">
    <source>
        <dbReference type="Proteomes" id="UP000001064"/>
    </source>
</evidence>
<dbReference type="GO" id="GO:0010265">
    <property type="term" value="P:SCF complex assembly"/>
    <property type="evidence" value="ECO:0007669"/>
    <property type="project" value="EnsemblProtists"/>
</dbReference>
<dbReference type="InterPro" id="IPR001173">
    <property type="entry name" value="Glyco_trans_2-like"/>
</dbReference>
<gene>
    <name evidence="2" type="ORF">DICPUDRAFT_159362</name>
</gene>
<dbReference type="GO" id="GO:0008417">
    <property type="term" value="F:fucosyltransferase activity"/>
    <property type="evidence" value="ECO:0000318"/>
    <property type="project" value="GO_Central"/>
</dbReference>
<dbReference type="VEuPathDB" id="AmoebaDB:DICPUDRAFT_159362"/>
<dbReference type="AlphaFoldDB" id="F1A3X7"/>
<dbReference type="FunCoup" id="F1A3X7">
    <property type="interactions" value="610"/>
</dbReference>
<dbReference type="GeneID" id="10506599"/>
<dbReference type="OrthoDB" id="60542at2759"/>
<dbReference type="Pfam" id="PF00535">
    <property type="entry name" value="Glycos_transf_2"/>
    <property type="match status" value="1"/>
</dbReference>
<dbReference type="InParanoid" id="F1A3X7"/>
<dbReference type="OMA" id="WSMFFNC"/>
<feature type="domain" description="Glycosyltransferase 2-like" evidence="1">
    <location>
        <begin position="20"/>
        <end position="144"/>
    </location>
</feature>
<proteinExistence type="predicted"/>
<dbReference type="Proteomes" id="UP000001064">
    <property type="component" value="Unassembled WGS sequence"/>
</dbReference>
<protein>
    <recommendedName>
        <fullName evidence="1">Glycosyltransferase 2-like domain-containing protein</fullName>
    </recommendedName>
</protein>
<evidence type="ECO:0000259" key="1">
    <source>
        <dbReference type="Pfam" id="PF00535"/>
    </source>
</evidence>
<dbReference type="eggNOG" id="ENOG502S9FF">
    <property type="taxonomic scope" value="Eukaryota"/>
</dbReference>
<sequence>MISVILPFLIKKDNNNNFNNELNSFKISIGSIVNQTFKEWELIIVDDGSNLNEIDSLIESFKLSDNRIKYHKNGVNKGIVKTLNESIINYCSPTSKYIARMDADDISHPKRLENQIKYMESNSEIDILGCPIKMFNDEKLNQILEEKNLAKINSMDTIDQLLSVINREEEKEIFKFIQFPDKDLANWSMFFNCCLVHPSVLFKRSIFDTFKYQDTYPFIEDYDLWLNCIVNGNLKCSNIQSNTPLLFLRKHGNSVSSKNIVKQRESTAQASTFYLEKLFEKNGIKTSSSNASLDSEVVRFLISPVKYIAENNDTLSEDTFEKSIEYLEAIESSFLNQENQKYSTNIKDATNERIGEIASLCLSKFPNNQKSEAMWKKWISRNPTSQLLSLLSNLKTNETNNNNTNKTSDSNASLLNFLSNSSTNNKPTINSNNNKFKDNGIKIICFSKDRAFQLREHIRTFFKYLSETDSSFKIEFSVLYTYSNLKFKSSYQAVEKEFPNVKFIKEENFTEQLIQEAQKSNTMEFTLFSVDDILYFHQFNISNYCKILKKETSSLGFYMKMTSNITYCHTADEEITIPLSLSELSYEETGGEKYLKWNRSESDCKRDWNYPFDLCSTIYKTSDVDSILNGIVKYYGIRNGINHPNRLEFNGNRAIIQKQCYQNKPYCLCPTTPIMSVVTINRVQDVYDNPIYDQTLSLEDLDILLQQNDQLDDLEYYNNSKSYKSVHIGNLYVLKK</sequence>
<dbReference type="GO" id="GO:0005737">
    <property type="term" value="C:cytoplasm"/>
    <property type="evidence" value="ECO:0007669"/>
    <property type="project" value="EnsemblProtists"/>
</dbReference>
<dbReference type="EMBL" id="GL871484">
    <property type="protein sequence ID" value="EGC29105.1"/>
    <property type="molecule type" value="Genomic_DNA"/>
</dbReference>
<dbReference type="GO" id="GO:0016263">
    <property type="term" value="F:glycoprotein-N-acetylgalactosamine 3-beta-galactosyltransferase activity"/>
    <property type="evidence" value="ECO:0007669"/>
    <property type="project" value="EnsemblProtists"/>
</dbReference>
<keyword evidence="3" id="KW-1185">Reference proteome</keyword>
<evidence type="ECO:0000313" key="2">
    <source>
        <dbReference type="EMBL" id="EGC29105.1"/>
    </source>
</evidence>